<keyword evidence="7" id="KW-0275">Fatty acid biosynthesis</keyword>
<evidence type="ECO:0000313" key="11">
    <source>
        <dbReference type="Proteomes" id="UP000886886"/>
    </source>
</evidence>
<dbReference type="SUPFAM" id="SSF54637">
    <property type="entry name" value="Thioesterase/thiol ester dehydrase-isomerase"/>
    <property type="match status" value="2"/>
</dbReference>
<dbReference type="GO" id="GO:0016297">
    <property type="term" value="F:fatty acyl-[ACP] hydrolase activity"/>
    <property type="evidence" value="ECO:0007669"/>
    <property type="project" value="InterPro"/>
</dbReference>
<proteinExistence type="inferred from homology"/>
<dbReference type="InterPro" id="IPR049427">
    <property type="entry name" value="Acyl-ACP_TE_C"/>
</dbReference>
<keyword evidence="4" id="KW-0276">Fatty acid metabolism</keyword>
<dbReference type="PANTHER" id="PTHR31727">
    <property type="entry name" value="OLEOYL-ACYL CARRIER PROTEIN THIOESTERASE 1, CHLOROPLASTIC"/>
    <property type="match status" value="1"/>
</dbReference>
<accession>A0A9D1D049</accession>
<dbReference type="InterPro" id="IPR045023">
    <property type="entry name" value="FATA/B"/>
</dbReference>
<name>A0A9D1D049_9FIRM</name>
<dbReference type="EMBL" id="DVFT01000051">
    <property type="protein sequence ID" value="HIQ95647.1"/>
    <property type="molecule type" value="Genomic_DNA"/>
</dbReference>
<comment type="caution">
    <text evidence="10">The sequence shown here is derived from an EMBL/GenBank/DDBJ whole genome shotgun (WGS) entry which is preliminary data.</text>
</comment>
<dbReference type="PANTHER" id="PTHR31727:SF6">
    <property type="entry name" value="OLEOYL-ACYL CARRIER PROTEIN THIOESTERASE 1, CHLOROPLASTIC"/>
    <property type="match status" value="1"/>
</dbReference>
<keyword evidence="3" id="KW-0378">Hydrolase</keyword>
<gene>
    <name evidence="10" type="ORF">IAB26_03695</name>
</gene>
<dbReference type="Proteomes" id="UP000886886">
    <property type="component" value="Unassembled WGS sequence"/>
</dbReference>
<feature type="domain" description="Acyl-ACP thioesterase N-terminal hotdog" evidence="8">
    <location>
        <begin position="8"/>
        <end position="126"/>
    </location>
</feature>
<evidence type="ECO:0000256" key="6">
    <source>
        <dbReference type="ARBA" id="ARBA00023098"/>
    </source>
</evidence>
<evidence type="ECO:0000259" key="9">
    <source>
        <dbReference type="Pfam" id="PF20791"/>
    </source>
</evidence>
<evidence type="ECO:0000256" key="1">
    <source>
        <dbReference type="ARBA" id="ARBA00006500"/>
    </source>
</evidence>
<feature type="domain" description="Acyl-ACP thioesterase-like C-terminal" evidence="9">
    <location>
        <begin position="155"/>
        <end position="202"/>
    </location>
</feature>
<dbReference type="Pfam" id="PF20791">
    <property type="entry name" value="Acyl-ACP_TE_C"/>
    <property type="match status" value="1"/>
</dbReference>
<organism evidence="10 11">
    <name type="scientific">Candidatus Limivivens merdigallinarum</name>
    <dbReference type="NCBI Taxonomy" id="2840859"/>
    <lineage>
        <taxon>Bacteria</taxon>
        <taxon>Bacillati</taxon>
        <taxon>Bacillota</taxon>
        <taxon>Clostridia</taxon>
        <taxon>Lachnospirales</taxon>
        <taxon>Lachnospiraceae</taxon>
        <taxon>Lachnospiraceae incertae sedis</taxon>
        <taxon>Candidatus Limivivens</taxon>
    </lineage>
</organism>
<reference evidence="10" key="2">
    <citation type="journal article" date="2021" name="PeerJ">
        <title>Extensive microbial diversity within the chicken gut microbiome revealed by metagenomics and culture.</title>
        <authorList>
            <person name="Gilroy R."/>
            <person name="Ravi A."/>
            <person name="Getino M."/>
            <person name="Pursley I."/>
            <person name="Horton D.L."/>
            <person name="Alikhan N.F."/>
            <person name="Baker D."/>
            <person name="Gharbi K."/>
            <person name="Hall N."/>
            <person name="Watson M."/>
            <person name="Adriaenssens E.M."/>
            <person name="Foster-Nyarko E."/>
            <person name="Jarju S."/>
            <person name="Secka A."/>
            <person name="Antonio M."/>
            <person name="Oren A."/>
            <person name="Chaudhuri R.R."/>
            <person name="La Ragione R."/>
            <person name="Hildebrand F."/>
            <person name="Pallen M.J."/>
        </authorList>
    </citation>
    <scope>NUCLEOTIDE SEQUENCE</scope>
    <source>
        <strain evidence="10">ChiSjej3B21-11622</strain>
    </source>
</reference>
<dbReference type="InterPro" id="IPR002864">
    <property type="entry name" value="Acyl-ACP_thioesterase_NHD"/>
</dbReference>
<keyword evidence="5" id="KW-0809">Transit peptide</keyword>
<dbReference type="AlphaFoldDB" id="A0A9D1D049"/>
<evidence type="ECO:0000256" key="4">
    <source>
        <dbReference type="ARBA" id="ARBA00022832"/>
    </source>
</evidence>
<evidence type="ECO:0000313" key="10">
    <source>
        <dbReference type="EMBL" id="HIQ95647.1"/>
    </source>
</evidence>
<comment type="similarity">
    <text evidence="1">Belongs to the acyl-ACP thioesterase family.</text>
</comment>
<dbReference type="Gene3D" id="3.10.129.10">
    <property type="entry name" value="Hotdog Thioesterase"/>
    <property type="match status" value="1"/>
</dbReference>
<evidence type="ECO:0000256" key="3">
    <source>
        <dbReference type="ARBA" id="ARBA00022801"/>
    </source>
</evidence>
<evidence type="ECO:0000256" key="5">
    <source>
        <dbReference type="ARBA" id="ARBA00022946"/>
    </source>
</evidence>
<sequence>MVFGFDSRVRYSEVDENQQMTLGAVVDYFQDCSIFHSEAVGLGIDRLEEEKRAWILSSWQIVLHRLPHLGEKIRIETRAYGFKGFYGYRNFQLLDDQGRGLVDANSIWVFMNTESGMPTKVSAEHGERYGVEEKLPMEYAARKLPRKEGAVALESFPIMKYQLDTNHHVNNAQYIKMALKYLPEGFSIGQVRVEYKKEAFLHDLVIPMVLEDAEGVTVTLADQEGKPYAVVLFMENQ</sequence>
<reference evidence="10" key="1">
    <citation type="submission" date="2020-10" db="EMBL/GenBank/DDBJ databases">
        <authorList>
            <person name="Gilroy R."/>
        </authorList>
    </citation>
    <scope>NUCLEOTIDE SEQUENCE</scope>
    <source>
        <strain evidence="10">ChiSjej3B21-11622</strain>
    </source>
</reference>
<protein>
    <submittedName>
        <fullName evidence="10">Acyl-[acyl-carrier-protein] thioesterase</fullName>
    </submittedName>
</protein>
<dbReference type="InterPro" id="IPR029069">
    <property type="entry name" value="HotDog_dom_sf"/>
</dbReference>
<evidence type="ECO:0000256" key="2">
    <source>
        <dbReference type="ARBA" id="ARBA00022516"/>
    </source>
</evidence>
<dbReference type="CDD" id="cd00586">
    <property type="entry name" value="4HBT"/>
    <property type="match status" value="1"/>
</dbReference>
<dbReference type="Pfam" id="PF01643">
    <property type="entry name" value="Acyl-ACP_TE"/>
    <property type="match status" value="1"/>
</dbReference>
<dbReference type="GO" id="GO:0000036">
    <property type="term" value="F:acyl carrier activity"/>
    <property type="evidence" value="ECO:0007669"/>
    <property type="project" value="TreeGrafter"/>
</dbReference>
<evidence type="ECO:0000259" key="8">
    <source>
        <dbReference type="Pfam" id="PF01643"/>
    </source>
</evidence>
<keyword evidence="2" id="KW-0444">Lipid biosynthesis</keyword>
<evidence type="ECO:0000256" key="7">
    <source>
        <dbReference type="ARBA" id="ARBA00023160"/>
    </source>
</evidence>
<keyword evidence="6" id="KW-0443">Lipid metabolism</keyword>